<sequence>MVAARTGASDAAVVSDPWLDEERFASELCPGPGGGGATIGTELTLLTLKRHVILHLDRPESWAPSLELKADYLKATSTRRPGMYDVQVHKPCAVPESYQTMSPSSWFGPSAGSPEQQPSPASTYRGLYALTVRWQPPAPRGEAPRHRKDSSSLPKDPRQWSREDVAVWLVHVMDQHRLPAVSTDRFLMNGKALCLMTMEMFVQRVPLGGKLLYKDFQLRLSNVLYN</sequence>
<protein>
    <submittedName>
        <fullName evidence="1">Uncharacterized protein</fullName>
    </submittedName>
</protein>
<dbReference type="EMBL" id="CM023485">
    <property type="protein sequence ID" value="KAH6929888.1"/>
    <property type="molecule type" value="Genomic_DNA"/>
</dbReference>
<keyword evidence="2" id="KW-1185">Reference proteome</keyword>
<proteinExistence type="predicted"/>
<name>A0ACB7S543_HYAAI</name>
<comment type="caution">
    <text evidence="1">The sequence shown here is derived from an EMBL/GenBank/DDBJ whole genome shotgun (WGS) entry which is preliminary data.</text>
</comment>
<dbReference type="Proteomes" id="UP000821845">
    <property type="component" value="Chromosome 5"/>
</dbReference>
<accession>A0ACB7S543</accession>
<reference evidence="1" key="1">
    <citation type="submission" date="2020-05" db="EMBL/GenBank/DDBJ databases">
        <title>Large-scale comparative analyses of tick genomes elucidate their genetic diversity and vector capacities.</title>
        <authorList>
            <person name="Jia N."/>
            <person name="Wang J."/>
            <person name="Shi W."/>
            <person name="Du L."/>
            <person name="Sun Y."/>
            <person name="Zhan W."/>
            <person name="Jiang J."/>
            <person name="Wang Q."/>
            <person name="Zhang B."/>
            <person name="Ji P."/>
            <person name="Sakyi L.B."/>
            <person name="Cui X."/>
            <person name="Yuan T."/>
            <person name="Jiang B."/>
            <person name="Yang W."/>
            <person name="Lam T.T.-Y."/>
            <person name="Chang Q."/>
            <person name="Ding S."/>
            <person name="Wang X."/>
            <person name="Zhu J."/>
            <person name="Ruan X."/>
            <person name="Zhao L."/>
            <person name="Wei J."/>
            <person name="Que T."/>
            <person name="Du C."/>
            <person name="Cheng J."/>
            <person name="Dai P."/>
            <person name="Han X."/>
            <person name="Huang E."/>
            <person name="Gao Y."/>
            <person name="Liu J."/>
            <person name="Shao H."/>
            <person name="Ye R."/>
            <person name="Li L."/>
            <person name="Wei W."/>
            <person name="Wang X."/>
            <person name="Wang C."/>
            <person name="Yang T."/>
            <person name="Huo Q."/>
            <person name="Li W."/>
            <person name="Guo W."/>
            <person name="Chen H."/>
            <person name="Zhou L."/>
            <person name="Ni X."/>
            <person name="Tian J."/>
            <person name="Zhou Y."/>
            <person name="Sheng Y."/>
            <person name="Liu T."/>
            <person name="Pan Y."/>
            <person name="Xia L."/>
            <person name="Li J."/>
            <person name="Zhao F."/>
            <person name="Cao W."/>
        </authorList>
    </citation>
    <scope>NUCLEOTIDE SEQUENCE</scope>
    <source>
        <strain evidence="1">Hyas-2018</strain>
    </source>
</reference>
<evidence type="ECO:0000313" key="2">
    <source>
        <dbReference type="Proteomes" id="UP000821845"/>
    </source>
</evidence>
<gene>
    <name evidence="1" type="ORF">HPB50_006609</name>
</gene>
<organism evidence="1 2">
    <name type="scientific">Hyalomma asiaticum</name>
    <name type="common">Tick</name>
    <dbReference type="NCBI Taxonomy" id="266040"/>
    <lineage>
        <taxon>Eukaryota</taxon>
        <taxon>Metazoa</taxon>
        <taxon>Ecdysozoa</taxon>
        <taxon>Arthropoda</taxon>
        <taxon>Chelicerata</taxon>
        <taxon>Arachnida</taxon>
        <taxon>Acari</taxon>
        <taxon>Parasitiformes</taxon>
        <taxon>Ixodida</taxon>
        <taxon>Ixodoidea</taxon>
        <taxon>Ixodidae</taxon>
        <taxon>Hyalomminae</taxon>
        <taxon>Hyalomma</taxon>
    </lineage>
</organism>
<evidence type="ECO:0000313" key="1">
    <source>
        <dbReference type="EMBL" id="KAH6929888.1"/>
    </source>
</evidence>